<dbReference type="PANTHER" id="PTHR33116">
    <property type="entry name" value="REVERSE TRANSCRIPTASE ZINC-BINDING DOMAIN-CONTAINING PROTEIN-RELATED-RELATED"/>
    <property type="match status" value="1"/>
</dbReference>
<dbReference type="SUPFAM" id="SSF56672">
    <property type="entry name" value="DNA/RNA polymerases"/>
    <property type="match status" value="1"/>
</dbReference>
<keyword evidence="2" id="KW-0808">Transferase</keyword>
<comment type="caution">
    <text evidence="2">The sequence shown here is derived from an EMBL/GenBank/DDBJ whole genome shotgun (WGS) entry which is preliminary data.</text>
</comment>
<keyword evidence="2" id="KW-0548">Nucleotidyltransferase</keyword>
<feature type="domain" description="Reverse transcriptase zinc-binding" evidence="1">
    <location>
        <begin position="455"/>
        <end position="529"/>
    </location>
</feature>
<reference evidence="2" key="2">
    <citation type="journal article" date="2024" name="Plant">
        <title>Genomic evolution and insights into agronomic trait innovations of Sesamum species.</title>
        <authorList>
            <person name="Miao H."/>
            <person name="Wang L."/>
            <person name="Qu L."/>
            <person name="Liu H."/>
            <person name="Sun Y."/>
            <person name="Le M."/>
            <person name="Wang Q."/>
            <person name="Wei S."/>
            <person name="Zheng Y."/>
            <person name="Lin W."/>
            <person name="Duan Y."/>
            <person name="Cao H."/>
            <person name="Xiong S."/>
            <person name="Wang X."/>
            <person name="Wei L."/>
            <person name="Li C."/>
            <person name="Ma Q."/>
            <person name="Ju M."/>
            <person name="Zhao R."/>
            <person name="Li G."/>
            <person name="Mu C."/>
            <person name="Tian Q."/>
            <person name="Mei H."/>
            <person name="Zhang T."/>
            <person name="Gao T."/>
            <person name="Zhang H."/>
        </authorList>
    </citation>
    <scope>NUCLEOTIDE SEQUENCE</scope>
    <source>
        <strain evidence="2">G02</strain>
    </source>
</reference>
<dbReference type="GO" id="GO:0003964">
    <property type="term" value="F:RNA-directed DNA polymerase activity"/>
    <property type="evidence" value="ECO:0007669"/>
    <property type="project" value="UniProtKB-KW"/>
</dbReference>
<accession>A0AAW2P1T8</accession>
<dbReference type="Pfam" id="PF13966">
    <property type="entry name" value="zf-RVT"/>
    <property type="match status" value="1"/>
</dbReference>
<dbReference type="PANTHER" id="PTHR33116:SF66">
    <property type="entry name" value="REVERSE TRANSCRIPTASE ZINC-BINDING DOMAIN-CONTAINING PROTEIN"/>
    <property type="match status" value="1"/>
</dbReference>
<keyword evidence="2" id="KW-0695">RNA-directed DNA polymerase</keyword>
<dbReference type="EMBL" id="JACGWJ010000018">
    <property type="protein sequence ID" value="KAL0349784.1"/>
    <property type="molecule type" value="Genomic_DNA"/>
</dbReference>
<name>A0AAW2P1T8_SESRA</name>
<protein>
    <submittedName>
        <fullName evidence="2">LINE-1 reverse transcriptase</fullName>
    </submittedName>
</protein>
<evidence type="ECO:0000313" key="2">
    <source>
        <dbReference type="EMBL" id="KAL0349784.1"/>
    </source>
</evidence>
<reference evidence="2" key="1">
    <citation type="submission" date="2020-06" db="EMBL/GenBank/DDBJ databases">
        <authorList>
            <person name="Li T."/>
            <person name="Hu X."/>
            <person name="Zhang T."/>
            <person name="Song X."/>
            <person name="Zhang H."/>
            <person name="Dai N."/>
            <person name="Sheng W."/>
            <person name="Hou X."/>
            <person name="Wei L."/>
        </authorList>
    </citation>
    <scope>NUCLEOTIDE SEQUENCE</scope>
    <source>
        <strain evidence="2">G02</strain>
        <tissue evidence="2">Leaf</tissue>
    </source>
</reference>
<proteinExistence type="predicted"/>
<sequence>MSPQDVRNEFVGFYEQLLGGMRRRVVVQLYHLRPWTRHLVTKGEGIAILQPVSRDEIKTTVFDIAEDKAPGPDGYSSRFFNATWPIVGQEMIKAIMEFFHSGKILKQLNATLITLIPKVQLPSNVAEYRPISCCNVLYKVITKILVLRMKKVMNLIVSMAQNAFVPEWDFLFASLRKFRLPERFVCWIEECVTTASFSICLNGEQHGFFSGVEMHKNITESSVFRFHWRCRELELFSLCFADDLLLFCPADVASVLVFKEGLDWFSRVSGLQAKPDKSQLIHSKSAEYLRLYSHQVLGFQEGVLPLKYLGLPLVHSRLTIQDCQPLLVKVEKHIAGWTVSLTSGSWSWWKMIKLRHLLLNDIWYEVGTMNLFTDWHDPWHPRGVLIHKFLRGSSVIGVPLDAWLDVVMHDEQWHWLHITNLEMLDITDNLPPIHSVSRIRWNSSSSTLTNSDALHLFQPKGPKVGWSSLFLGHFYIPWNLFILWLAILERLSTLDKPWCRIDNQDCSLCDTGEMETHIHLFFDCAYAQHCLSIIRREIQIQWPYASWKRGIHWASKRWRGRYLVNTAYRAALASLVYHLWRECNLRRFQNSLMEADVVAELVLEQIRSRILSDELKFNLQTSILYRLSRIPWGLKYRV</sequence>
<gene>
    <name evidence="2" type="ORF">Sradi_4127600</name>
</gene>
<dbReference type="AlphaFoldDB" id="A0AAW2P1T8"/>
<dbReference type="InterPro" id="IPR043502">
    <property type="entry name" value="DNA/RNA_pol_sf"/>
</dbReference>
<dbReference type="InterPro" id="IPR026960">
    <property type="entry name" value="RVT-Znf"/>
</dbReference>
<evidence type="ECO:0000259" key="1">
    <source>
        <dbReference type="Pfam" id="PF13966"/>
    </source>
</evidence>
<organism evidence="2">
    <name type="scientific">Sesamum radiatum</name>
    <name type="common">Black benniseed</name>
    <dbReference type="NCBI Taxonomy" id="300843"/>
    <lineage>
        <taxon>Eukaryota</taxon>
        <taxon>Viridiplantae</taxon>
        <taxon>Streptophyta</taxon>
        <taxon>Embryophyta</taxon>
        <taxon>Tracheophyta</taxon>
        <taxon>Spermatophyta</taxon>
        <taxon>Magnoliopsida</taxon>
        <taxon>eudicotyledons</taxon>
        <taxon>Gunneridae</taxon>
        <taxon>Pentapetalae</taxon>
        <taxon>asterids</taxon>
        <taxon>lamiids</taxon>
        <taxon>Lamiales</taxon>
        <taxon>Pedaliaceae</taxon>
        <taxon>Sesamum</taxon>
    </lineage>
</organism>